<dbReference type="EMBL" id="SEKV01000008">
    <property type="protein sequence ID" value="TFY69535.1"/>
    <property type="molecule type" value="Genomic_DNA"/>
</dbReference>
<feature type="domain" description="Cwf19-like C-terminal" evidence="7">
    <location>
        <begin position="1216"/>
        <end position="1340"/>
    </location>
</feature>
<dbReference type="InterPro" id="IPR006768">
    <property type="entry name" value="Cwf19-like_C_dom-1"/>
</dbReference>
<dbReference type="GO" id="GO:0071014">
    <property type="term" value="C:post-mRNA release spliceosomal complex"/>
    <property type="evidence" value="ECO:0007669"/>
    <property type="project" value="TreeGrafter"/>
</dbReference>
<dbReference type="Gene3D" id="3.60.21.60">
    <property type="match status" value="2"/>
</dbReference>
<accession>A0A4Y9Z4D6</accession>
<evidence type="ECO:0000256" key="2">
    <source>
        <dbReference type="ARBA" id="ARBA00010520"/>
    </source>
</evidence>
<gene>
    <name evidence="9" type="ORF">EVJ58_g337</name>
</gene>
<evidence type="ECO:0000259" key="7">
    <source>
        <dbReference type="Pfam" id="PF04677"/>
    </source>
</evidence>
<dbReference type="Pfam" id="PF04042">
    <property type="entry name" value="DNA_pol_E_B"/>
    <property type="match status" value="1"/>
</dbReference>
<feature type="compositionally biased region" description="Basic and acidic residues" evidence="4">
    <location>
        <begin position="830"/>
        <end position="863"/>
    </location>
</feature>
<feature type="compositionally biased region" description="Polar residues" evidence="4">
    <location>
        <begin position="205"/>
        <end position="215"/>
    </location>
</feature>
<dbReference type="InterPro" id="IPR036265">
    <property type="entry name" value="HIT-like_sf"/>
</dbReference>
<evidence type="ECO:0008006" key="11">
    <source>
        <dbReference type="Google" id="ProtNLM"/>
    </source>
</evidence>
<dbReference type="InterPro" id="IPR006760">
    <property type="entry name" value="Endosulphine"/>
</dbReference>
<feature type="domain" description="Cwf19-like protein C-terminal" evidence="6">
    <location>
        <begin position="1349"/>
        <end position="1468"/>
    </location>
</feature>
<dbReference type="SUPFAM" id="SSF54197">
    <property type="entry name" value="HIT-like"/>
    <property type="match status" value="1"/>
</dbReference>
<dbReference type="Gene3D" id="3.30.428.10">
    <property type="entry name" value="HIT-like"/>
    <property type="match status" value="1"/>
</dbReference>
<feature type="domain" description="DNA polymerase alpha/delta/epsilon subunit B" evidence="5">
    <location>
        <begin position="430"/>
        <end position="642"/>
    </location>
</feature>
<dbReference type="Pfam" id="PF04676">
    <property type="entry name" value="CwfJ_C_2"/>
    <property type="match status" value="1"/>
</dbReference>
<evidence type="ECO:0000259" key="5">
    <source>
        <dbReference type="Pfam" id="PF04042"/>
    </source>
</evidence>
<feature type="region of interest" description="Disordered" evidence="4">
    <location>
        <begin position="60"/>
        <end position="140"/>
    </location>
</feature>
<comment type="similarity">
    <text evidence="1">Belongs to the CWF19 family.</text>
</comment>
<feature type="domain" description="DNA polymerase alpha subunit B OB" evidence="8">
    <location>
        <begin position="291"/>
        <end position="408"/>
    </location>
</feature>
<dbReference type="InterPro" id="IPR007185">
    <property type="entry name" value="DNA_pol_a/d/e_bsu"/>
</dbReference>
<evidence type="ECO:0000259" key="6">
    <source>
        <dbReference type="Pfam" id="PF04676"/>
    </source>
</evidence>
<protein>
    <recommendedName>
        <fullName evidence="11">DNA polymerase alpha subunit B</fullName>
    </recommendedName>
</protein>
<evidence type="ECO:0000313" key="9">
    <source>
        <dbReference type="EMBL" id="TFY69535.1"/>
    </source>
</evidence>
<dbReference type="Pfam" id="PF22062">
    <property type="entry name" value="OB_DPOA2"/>
    <property type="match status" value="1"/>
</dbReference>
<proteinExistence type="inferred from homology"/>
<dbReference type="Pfam" id="PF04677">
    <property type="entry name" value="CwfJ_C_1"/>
    <property type="match status" value="1"/>
</dbReference>
<feature type="compositionally biased region" description="Basic and acidic residues" evidence="4">
    <location>
        <begin position="919"/>
        <end position="943"/>
    </location>
</feature>
<feature type="region of interest" description="Disordered" evidence="4">
    <location>
        <begin position="747"/>
        <end position="767"/>
    </location>
</feature>
<evidence type="ECO:0000313" key="10">
    <source>
        <dbReference type="Proteomes" id="UP000298390"/>
    </source>
</evidence>
<name>A0A4Y9Z4D6_9APHY</name>
<dbReference type="PANTHER" id="PTHR12072">
    <property type="entry name" value="CWF19, CELL CYCLE CONTROL PROTEIN"/>
    <property type="match status" value="1"/>
</dbReference>
<feature type="compositionally biased region" description="Basic and acidic residues" evidence="4">
    <location>
        <begin position="695"/>
        <end position="716"/>
    </location>
</feature>
<comment type="similarity">
    <text evidence="2">Belongs to the endosulfine family.</text>
</comment>
<dbReference type="PANTHER" id="PTHR12072:SF5">
    <property type="entry name" value="CWF19-LIKE PROTEIN 2"/>
    <property type="match status" value="1"/>
</dbReference>
<evidence type="ECO:0000256" key="3">
    <source>
        <dbReference type="ARBA" id="ARBA00022705"/>
    </source>
</evidence>
<dbReference type="GO" id="GO:0006260">
    <property type="term" value="P:DNA replication"/>
    <property type="evidence" value="ECO:0007669"/>
    <property type="project" value="UniProtKB-KW"/>
</dbReference>
<feature type="compositionally biased region" description="Basic and acidic residues" evidence="4">
    <location>
        <begin position="1128"/>
        <end position="1139"/>
    </location>
</feature>
<dbReference type="Pfam" id="PF04667">
    <property type="entry name" value="Endosulfine"/>
    <property type="match status" value="1"/>
</dbReference>
<feature type="region of interest" description="Disordered" evidence="4">
    <location>
        <begin position="249"/>
        <end position="268"/>
    </location>
</feature>
<feature type="region of interest" description="Disordered" evidence="4">
    <location>
        <begin position="800"/>
        <end position="881"/>
    </location>
</feature>
<evidence type="ECO:0000256" key="4">
    <source>
        <dbReference type="SAM" id="MobiDB-lite"/>
    </source>
</evidence>
<feature type="region of interest" description="Disordered" evidence="4">
    <location>
        <begin position="919"/>
        <end position="1004"/>
    </location>
</feature>
<feature type="region of interest" description="Disordered" evidence="4">
    <location>
        <begin position="195"/>
        <end position="232"/>
    </location>
</feature>
<reference evidence="9 10" key="1">
    <citation type="submission" date="2019-01" db="EMBL/GenBank/DDBJ databases">
        <title>Genome sequencing of the rare red list fungi Fomitopsis rosea.</title>
        <authorList>
            <person name="Buettner E."/>
            <person name="Kellner H."/>
        </authorList>
    </citation>
    <scope>NUCLEOTIDE SEQUENCE [LARGE SCALE GENOMIC DNA]</scope>
    <source>
        <strain evidence="9 10">DSM 105464</strain>
    </source>
</reference>
<organism evidence="9 10">
    <name type="scientific">Rhodofomes roseus</name>
    <dbReference type="NCBI Taxonomy" id="34475"/>
    <lineage>
        <taxon>Eukaryota</taxon>
        <taxon>Fungi</taxon>
        <taxon>Dikarya</taxon>
        <taxon>Basidiomycota</taxon>
        <taxon>Agaricomycotina</taxon>
        <taxon>Agaricomycetes</taxon>
        <taxon>Polyporales</taxon>
        <taxon>Rhodofomes</taxon>
    </lineage>
</organism>
<dbReference type="Proteomes" id="UP000298390">
    <property type="component" value="Unassembled WGS sequence"/>
</dbReference>
<evidence type="ECO:0000256" key="1">
    <source>
        <dbReference type="ARBA" id="ARBA00006795"/>
    </source>
</evidence>
<dbReference type="InterPro" id="IPR054300">
    <property type="entry name" value="OB_DPOA2"/>
</dbReference>
<evidence type="ECO:0000259" key="8">
    <source>
        <dbReference type="Pfam" id="PF22062"/>
    </source>
</evidence>
<comment type="caution">
    <text evidence="9">The sequence shown here is derived from an EMBL/GenBank/DDBJ whole genome shotgun (WGS) entry which is preliminary data.</text>
</comment>
<feature type="region of interest" description="Disordered" evidence="4">
    <location>
        <begin position="1112"/>
        <end position="1139"/>
    </location>
</feature>
<dbReference type="GO" id="GO:0000398">
    <property type="term" value="P:mRNA splicing, via spliceosome"/>
    <property type="evidence" value="ECO:0007669"/>
    <property type="project" value="TreeGrafter"/>
</dbReference>
<keyword evidence="3" id="KW-0235">DNA replication</keyword>
<sequence length="1474" mass="163343">MLPAQRNKVDISKLTEEEQKLFRLYGKLPTHKNILQKMQKDRKYFDSGDYALSKAGVTPQNAVGTAIPNPENIPHASSPPVNHNPLSVSPTNSGISPAKESPLVEPETAASVPDAVESEESEKQPEPDEEEVEKPAEERSLTAPLGVRICEMFNLSGEDLRYKWEAMKLGKKAFLFTMDDIPDLKAECQKDLLAKANREKPKTRGTLSGPLSKTFGSPFPKGGFRPGAMLNRGTPVKRQDGFAVATAGESRKGPVAGPSGVRFSGPGIDDEASRSRNYRYMYEKVSDRSAALDSRVDEMGELVRLHYNIEDLGDPSASTEEEVVVVGRITLDSESSAGSVKLNEASLTLESSRQTGAGARVPLRFDPNVKVRQGKQGAGGAGLFPGAIAAFRGKNGGGGSFLVTEILSLPPLHPTSAGSIKTESTEPFGVCVACGPYTPDTDMQFNQWQKLLAKLKTDRPAVVILIGPFIDDAHPAVKNGDVDETPADIFRTVVLASLTEFLGSSPDSQILIVPSGELSHEFAIDPRIRVLPNPCRFSLNDVTFGVTSVDVLFHLRKEEFFKRAQEVEPVAPSGGDAAGSDTMFSPLCASFYPIFPVPLDLSHEVNLDVTHMERLNLDIDGANTNEAPDVLILPSRLKHFSKVREQSFCPFNICSRFGQVVDSTIAINPSFLTKLTYASLSKSEKEHKHKRKHKSDKEGSSKRARKEDGEHIHIVDENADDDDMWEEKNIDMDGEKPLATTIPTAESLKLTSRAEAKPDDPPLPPSVRAETTLKRDEWMLMPPSTPTVPEVASRMPDVDEEPLTEDYGEPSQNARNMAGNVDYFSGLGTERQKKPRPDRPDLDKPHISHRELNTALKEGKSIDDMPAATPKPNTPGGPGSQWRMMKLRRVYEQAEEEGKAIEDVALDRFESFEAFREAQEERRILDEREGRRASRGGGTDRRDKGKGRVGKEEYAPGETRLMFTDVGGSAMSGRSTSFRRPDLGARSAGPATPTPETRANHGKYDTLRLSSQGTPSGALSHTPIPSVMTPSASLAASLTGSGRALSPSSLNRLQAKVLRAKLIGASDTEALEKQYEEEMRKANGGGEGDNVRTKVEVLPTLDIRGNLYDVGQGKEDVPLAPGNRKKREQFESHDRKTGEQIRYNADDDSITLGEMLRQERMRNGPADQKNMDMEYAKQIMTDSGFQADNDYMDDNAEKLGRKKMRSDAMKRQFAINDYKRTQKVLATCPFCFGENDEIPKAPIIAMGTRVYLSCTPTDELVDGHCLIVPIQHHLAMLEGDDDVWDEVRNFMKCLMRMYAEEDKGVIFYETVISLKWQKHTYIECVPLPWEHFEQIPGYFKESILMSEAEWSQHKKLIDFSARPGGFRRAMVPNLPYFMVQFDYKGEKGYGHVIEGTGDTGATGDAGDEDLDEGEKGGGEFPRYFAGEIIGNVLELEPRRWRHPRRVDFYQNKQRVAKFKQKYDKFDWTGMIGRS</sequence>
<dbReference type="InterPro" id="IPR006767">
    <property type="entry name" value="Cwf19-like_C_dom-2"/>
</dbReference>
<dbReference type="GO" id="GO:0003677">
    <property type="term" value="F:DNA binding"/>
    <property type="evidence" value="ECO:0007669"/>
    <property type="project" value="InterPro"/>
</dbReference>
<feature type="compositionally biased region" description="Polar residues" evidence="4">
    <location>
        <begin position="79"/>
        <end position="95"/>
    </location>
</feature>
<feature type="region of interest" description="Disordered" evidence="4">
    <location>
        <begin position="682"/>
        <end position="725"/>
    </location>
</feature>
<dbReference type="InterPro" id="IPR040194">
    <property type="entry name" value="Cwf19-like"/>
</dbReference>
<dbReference type="STRING" id="34475.A0A4Y9Z4D6"/>